<dbReference type="OrthoDB" id="9803444at2"/>
<feature type="transmembrane region" description="Helical" evidence="8">
    <location>
        <begin position="165"/>
        <end position="183"/>
    </location>
</feature>
<evidence type="ECO:0000256" key="1">
    <source>
        <dbReference type="ARBA" id="ARBA00004651"/>
    </source>
</evidence>
<keyword evidence="3" id="KW-0813">Transport</keyword>
<dbReference type="AlphaFoldDB" id="A0A418W8D7"/>
<dbReference type="InterPro" id="IPR011606">
    <property type="entry name" value="Brnchd-chn_aa_trnsp_permease"/>
</dbReference>
<evidence type="ECO:0000256" key="6">
    <source>
        <dbReference type="ARBA" id="ARBA00022989"/>
    </source>
</evidence>
<evidence type="ECO:0000256" key="2">
    <source>
        <dbReference type="ARBA" id="ARBA00010735"/>
    </source>
</evidence>
<keyword evidence="10" id="KW-1185">Reference proteome</keyword>
<feature type="transmembrane region" description="Helical" evidence="8">
    <location>
        <begin position="189"/>
        <end position="206"/>
    </location>
</feature>
<evidence type="ECO:0000256" key="8">
    <source>
        <dbReference type="SAM" id="Phobius"/>
    </source>
</evidence>
<dbReference type="PANTHER" id="PTHR34979">
    <property type="entry name" value="INNER MEMBRANE PROTEIN YGAZ"/>
    <property type="match status" value="1"/>
</dbReference>
<organism evidence="9 10">
    <name type="scientific">Oleomonas cavernae</name>
    <dbReference type="NCBI Taxonomy" id="2320859"/>
    <lineage>
        <taxon>Bacteria</taxon>
        <taxon>Pseudomonadati</taxon>
        <taxon>Pseudomonadota</taxon>
        <taxon>Alphaproteobacteria</taxon>
        <taxon>Acetobacterales</taxon>
        <taxon>Acetobacteraceae</taxon>
        <taxon>Oleomonas</taxon>
    </lineage>
</organism>
<name>A0A418W8D7_9PROT</name>
<dbReference type="Pfam" id="PF03591">
    <property type="entry name" value="AzlC"/>
    <property type="match status" value="1"/>
</dbReference>
<protein>
    <submittedName>
        <fullName evidence="9">Branched-chain amino acid ABC transporter permease</fullName>
    </submittedName>
</protein>
<comment type="similarity">
    <text evidence="2">Belongs to the AzlC family.</text>
</comment>
<keyword evidence="7 8" id="KW-0472">Membrane</keyword>
<dbReference type="GO" id="GO:0005886">
    <property type="term" value="C:plasma membrane"/>
    <property type="evidence" value="ECO:0007669"/>
    <property type="project" value="UniProtKB-SubCell"/>
</dbReference>
<sequence>MTSSPTPRREILDGLRAGITISLGAAPFGLMVGASAMSHGLSPLEAIAMSMLVFAGAAQFAAIELWAQPLPVAAIVLTVAVLNIRHLLMGASIRPVLLPAGKLGASGLVFFLTDESWAVTLDATRRRAVGPAFYAGVSLLLYGVWVTSTALGTLLSRVIEDPSRLGLDFILVAVFTVLILGRWTGKRDLAPWVVSAGVALAVHLLLPGKWYVIAGAIAGAVTAAALHEEPETVEVTP</sequence>
<dbReference type="Proteomes" id="UP000284605">
    <property type="component" value="Unassembled WGS sequence"/>
</dbReference>
<dbReference type="PANTHER" id="PTHR34979:SF1">
    <property type="entry name" value="INNER MEMBRANE PROTEIN YGAZ"/>
    <property type="match status" value="1"/>
</dbReference>
<keyword evidence="6 8" id="KW-1133">Transmembrane helix</keyword>
<evidence type="ECO:0000256" key="3">
    <source>
        <dbReference type="ARBA" id="ARBA00022448"/>
    </source>
</evidence>
<evidence type="ECO:0000256" key="4">
    <source>
        <dbReference type="ARBA" id="ARBA00022475"/>
    </source>
</evidence>
<keyword evidence="5 8" id="KW-0812">Transmembrane</keyword>
<evidence type="ECO:0000256" key="7">
    <source>
        <dbReference type="ARBA" id="ARBA00023136"/>
    </source>
</evidence>
<dbReference type="RefSeq" id="WP_119776758.1">
    <property type="nucleotide sequence ID" value="NZ_QYUK01000011.1"/>
</dbReference>
<feature type="transmembrane region" description="Helical" evidence="8">
    <location>
        <begin position="15"/>
        <end position="34"/>
    </location>
</feature>
<keyword evidence="4" id="KW-1003">Cell membrane</keyword>
<comment type="caution">
    <text evidence="9">The sequence shown here is derived from an EMBL/GenBank/DDBJ whole genome shotgun (WGS) entry which is preliminary data.</text>
</comment>
<dbReference type="GO" id="GO:1903785">
    <property type="term" value="P:L-valine transmembrane transport"/>
    <property type="evidence" value="ECO:0007669"/>
    <property type="project" value="TreeGrafter"/>
</dbReference>
<evidence type="ECO:0000256" key="5">
    <source>
        <dbReference type="ARBA" id="ARBA00022692"/>
    </source>
</evidence>
<reference evidence="9 10" key="1">
    <citation type="submission" date="2018-09" db="EMBL/GenBank/DDBJ databases">
        <authorList>
            <person name="Zhu H."/>
        </authorList>
    </citation>
    <scope>NUCLEOTIDE SEQUENCE [LARGE SCALE GENOMIC DNA]</scope>
    <source>
        <strain evidence="9 10">K1W22B-8</strain>
    </source>
</reference>
<accession>A0A418W8D7</accession>
<proteinExistence type="inferred from homology"/>
<evidence type="ECO:0000313" key="10">
    <source>
        <dbReference type="Proteomes" id="UP000284605"/>
    </source>
</evidence>
<feature type="transmembrane region" description="Helical" evidence="8">
    <location>
        <begin position="132"/>
        <end position="153"/>
    </location>
</feature>
<gene>
    <name evidence="9" type="ORF">D3874_03800</name>
</gene>
<comment type="subcellular location">
    <subcellularLocation>
        <location evidence="1">Cell membrane</location>
        <topology evidence="1">Multi-pass membrane protein</topology>
    </subcellularLocation>
</comment>
<evidence type="ECO:0000313" key="9">
    <source>
        <dbReference type="EMBL" id="RJF86265.1"/>
    </source>
</evidence>
<dbReference type="EMBL" id="QYUK01000011">
    <property type="protein sequence ID" value="RJF86265.1"/>
    <property type="molecule type" value="Genomic_DNA"/>
</dbReference>
<feature type="transmembrane region" description="Helical" evidence="8">
    <location>
        <begin position="69"/>
        <end position="88"/>
    </location>
</feature>